<feature type="transmembrane region" description="Helical" evidence="7">
    <location>
        <begin position="348"/>
        <end position="372"/>
    </location>
</feature>
<dbReference type="EMBL" id="VKHS01000025">
    <property type="protein sequence ID" value="MBB0228408.1"/>
    <property type="molecule type" value="Genomic_DNA"/>
</dbReference>
<dbReference type="AlphaFoldDB" id="A0A7W3T012"/>
<evidence type="ECO:0000313" key="8">
    <source>
        <dbReference type="EMBL" id="MBB0228408.1"/>
    </source>
</evidence>
<feature type="region of interest" description="Disordered" evidence="6">
    <location>
        <begin position="1"/>
        <end position="27"/>
    </location>
</feature>
<evidence type="ECO:0000256" key="6">
    <source>
        <dbReference type="SAM" id="MobiDB-lite"/>
    </source>
</evidence>
<feature type="transmembrane region" description="Helical" evidence="7">
    <location>
        <begin position="412"/>
        <end position="434"/>
    </location>
</feature>
<keyword evidence="9" id="KW-1185">Reference proteome</keyword>
<feature type="transmembrane region" description="Helical" evidence="7">
    <location>
        <begin position="71"/>
        <end position="91"/>
    </location>
</feature>
<comment type="caution">
    <text evidence="8">The sequence shown here is derived from an EMBL/GenBank/DDBJ whole genome shotgun (WGS) entry which is preliminary data.</text>
</comment>
<keyword evidence="5 7" id="KW-0472">Membrane</keyword>
<accession>A0A7W3T012</accession>
<feature type="compositionally biased region" description="Low complexity" evidence="6">
    <location>
        <begin position="9"/>
        <end position="27"/>
    </location>
</feature>
<evidence type="ECO:0000313" key="9">
    <source>
        <dbReference type="Proteomes" id="UP000530234"/>
    </source>
</evidence>
<feature type="transmembrane region" description="Helical" evidence="7">
    <location>
        <begin position="321"/>
        <end position="342"/>
    </location>
</feature>
<evidence type="ECO:0000256" key="7">
    <source>
        <dbReference type="SAM" id="Phobius"/>
    </source>
</evidence>
<dbReference type="Gene3D" id="1.20.1250.20">
    <property type="entry name" value="MFS general substrate transporter like domains"/>
    <property type="match status" value="1"/>
</dbReference>
<keyword evidence="2" id="KW-1003">Cell membrane</keyword>
<feature type="transmembrane region" description="Helical" evidence="7">
    <location>
        <begin position="198"/>
        <end position="215"/>
    </location>
</feature>
<dbReference type="InterPro" id="IPR036259">
    <property type="entry name" value="MFS_trans_sf"/>
</dbReference>
<dbReference type="PANTHER" id="PTHR23513">
    <property type="entry name" value="INTEGRAL MEMBRANE EFFLUX PROTEIN-RELATED"/>
    <property type="match status" value="1"/>
</dbReference>
<evidence type="ECO:0000256" key="4">
    <source>
        <dbReference type="ARBA" id="ARBA00022989"/>
    </source>
</evidence>
<keyword evidence="4 7" id="KW-1133">Transmembrane helix</keyword>
<comment type="subcellular location">
    <subcellularLocation>
        <location evidence="1">Cell membrane</location>
        <topology evidence="1">Multi-pass membrane protein</topology>
    </subcellularLocation>
</comment>
<evidence type="ECO:0000256" key="5">
    <source>
        <dbReference type="ARBA" id="ARBA00023136"/>
    </source>
</evidence>
<protein>
    <submittedName>
        <fullName evidence="8">MFS transporter</fullName>
    </submittedName>
</protein>
<feature type="transmembrane region" description="Helical" evidence="7">
    <location>
        <begin position="42"/>
        <end position="65"/>
    </location>
</feature>
<dbReference type="Proteomes" id="UP000530234">
    <property type="component" value="Unassembled WGS sequence"/>
</dbReference>
<gene>
    <name evidence="8" type="ORF">FOE67_02480</name>
</gene>
<sequence>MSVAGPRVPGMATPPASPAPTRAPEAAQTEARRAALPGGFRLWLAGWLASLFGSGVLYFALGWAAAGHGGAVAGAMLALINLPRAALMLLGGVVADRIGAWRILTLCAALSLVVVAALAAAVSFVGTPVALLFGAALVIGVLDAFDLPASGSMPRRLVGPESLPRAMALRQTGVQMVLFASGAAGGALLDVFGTPGPLAVAAVGPAVLLAVLLWLRRRPEGRGTPQEPAPHTSPPAERSGLWGDITAGLRVCRRTPILLSGLGVTAVAAGFLLPVISLLAPVLARQEGWGPRETGVLVGAQAVGIVSVALVVLVRGGAARPGVAAGLGLVVAGAGIGVLAAAPNPLVGILASLLIGAGNGAFGANIAPLMLGTTPEGYLARVQSVVTVVQSLPLVGMNLALGLLAQWTSARIALWGCSLAALLTGLLTLALPALREARSAGAAKAGRAP</sequence>
<dbReference type="SUPFAM" id="SSF103473">
    <property type="entry name" value="MFS general substrate transporter"/>
    <property type="match status" value="1"/>
</dbReference>
<keyword evidence="3 7" id="KW-0812">Transmembrane</keyword>
<reference evidence="9" key="1">
    <citation type="submission" date="2019-10" db="EMBL/GenBank/DDBJ databases">
        <title>Streptomyces sp. nov., a novel actinobacterium isolated from alkaline environment.</title>
        <authorList>
            <person name="Golinska P."/>
        </authorList>
    </citation>
    <scope>NUCLEOTIDE SEQUENCE [LARGE SCALE GENOMIC DNA]</scope>
    <source>
        <strain evidence="9">DSM 42108</strain>
    </source>
</reference>
<feature type="region of interest" description="Disordered" evidence="6">
    <location>
        <begin position="221"/>
        <end position="241"/>
    </location>
</feature>
<feature type="transmembrane region" description="Helical" evidence="7">
    <location>
        <begin position="103"/>
        <end position="125"/>
    </location>
</feature>
<feature type="transmembrane region" description="Helical" evidence="7">
    <location>
        <begin position="172"/>
        <end position="192"/>
    </location>
</feature>
<evidence type="ECO:0000256" key="3">
    <source>
        <dbReference type="ARBA" id="ARBA00022692"/>
    </source>
</evidence>
<dbReference type="GO" id="GO:0022857">
    <property type="term" value="F:transmembrane transporter activity"/>
    <property type="evidence" value="ECO:0007669"/>
    <property type="project" value="InterPro"/>
</dbReference>
<dbReference type="PANTHER" id="PTHR23513:SF17">
    <property type="entry name" value="MEMBRANE PROTEIN"/>
    <property type="match status" value="1"/>
</dbReference>
<dbReference type="Pfam" id="PF07690">
    <property type="entry name" value="MFS_1"/>
    <property type="match status" value="1"/>
</dbReference>
<dbReference type="GO" id="GO:0005886">
    <property type="term" value="C:plasma membrane"/>
    <property type="evidence" value="ECO:0007669"/>
    <property type="project" value="UniProtKB-SubCell"/>
</dbReference>
<feature type="transmembrane region" description="Helical" evidence="7">
    <location>
        <begin position="131"/>
        <end position="151"/>
    </location>
</feature>
<feature type="transmembrane region" description="Helical" evidence="7">
    <location>
        <begin position="384"/>
        <end position="406"/>
    </location>
</feature>
<dbReference type="InterPro" id="IPR011701">
    <property type="entry name" value="MFS"/>
</dbReference>
<organism evidence="8 9">
    <name type="scientific">Streptomyces calidiresistens</name>
    <dbReference type="NCBI Taxonomy" id="1485586"/>
    <lineage>
        <taxon>Bacteria</taxon>
        <taxon>Bacillati</taxon>
        <taxon>Actinomycetota</taxon>
        <taxon>Actinomycetes</taxon>
        <taxon>Kitasatosporales</taxon>
        <taxon>Streptomycetaceae</taxon>
        <taxon>Streptomyces</taxon>
    </lineage>
</organism>
<name>A0A7W3T012_9ACTN</name>
<evidence type="ECO:0000256" key="1">
    <source>
        <dbReference type="ARBA" id="ARBA00004651"/>
    </source>
</evidence>
<feature type="transmembrane region" description="Helical" evidence="7">
    <location>
        <begin position="257"/>
        <end position="284"/>
    </location>
</feature>
<feature type="transmembrane region" description="Helical" evidence="7">
    <location>
        <begin position="296"/>
        <end position="314"/>
    </location>
</feature>
<evidence type="ECO:0000256" key="2">
    <source>
        <dbReference type="ARBA" id="ARBA00022475"/>
    </source>
</evidence>
<proteinExistence type="predicted"/>